<organism evidence="3 4">
    <name type="scientific">Magnetospirillum moscoviense</name>
    <dbReference type="NCBI Taxonomy" id="1437059"/>
    <lineage>
        <taxon>Bacteria</taxon>
        <taxon>Pseudomonadati</taxon>
        <taxon>Pseudomonadota</taxon>
        <taxon>Alphaproteobacteria</taxon>
        <taxon>Rhodospirillales</taxon>
        <taxon>Rhodospirillaceae</taxon>
        <taxon>Magnetospirillum</taxon>
    </lineage>
</organism>
<dbReference type="Pfam" id="PF09335">
    <property type="entry name" value="VTT_dom"/>
    <property type="match status" value="1"/>
</dbReference>
<dbReference type="EMBL" id="LWQU01000054">
    <property type="protein sequence ID" value="OAN60968.1"/>
    <property type="molecule type" value="Genomic_DNA"/>
</dbReference>
<evidence type="ECO:0000259" key="2">
    <source>
        <dbReference type="Pfam" id="PF09335"/>
    </source>
</evidence>
<feature type="transmembrane region" description="Helical" evidence="1">
    <location>
        <begin position="139"/>
        <end position="161"/>
    </location>
</feature>
<sequence>MTFHRLGSPGEVLELILTQYGYLLYPTILVWTFIEGETVVLIAGIIASEGRYHINVELIALSALTGSFCGDQLYYYIGRRYGTPLLARWPTLGKKVDWAFHLVKTHPVLFILSFRFIYGIRNIAPFVIGISGVPRLRYFILNLIAAAIWAHSFAWGGYWLGQALETWLGDHKWTMLGGFVLAALIIGGLGYLSQKRKMRAAEPTPEPAAPTQD</sequence>
<keyword evidence="1" id="KW-0812">Transmembrane</keyword>
<gene>
    <name evidence="3" type="ORF">A6A05_07055</name>
</gene>
<evidence type="ECO:0000256" key="1">
    <source>
        <dbReference type="SAM" id="Phobius"/>
    </source>
</evidence>
<proteinExistence type="predicted"/>
<keyword evidence="1" id="KW-1133">Transmembrane helix</keyword>
<name>A0A178MYM4_9PROT</name>
<dbReference type="AlphaFoldDB" id="A0A178MYM4"/>
<feature type="domain" description="VTT" evidence="2">
    <location>
        <begin position="37"/>
        <end position="154"/>
    </location>
</feature>
<keyword evidence="1" id="KW-0472">Membrane</keyword>
<evidence type="ECO:0000313" key="3">
    <source>
        <dbReference type="EMBL" id="OAN60968.1"/>
    </source>
</evidence>
<protein>
    <recommendedName>
        <fullName evidence="2">VTT domain-containing protein</fullName>
    </recommendedName>
</protein>
<dbReference type="STRING" id="1437059.A6A05_07055"/>
<dbReference type="PANTHER" id="PTHR42709:SF2">
    <property type="entry name" value="INNER MEMBRANE PROTEIN YOHD"/>
    <property type="match status" value="1"/>
</dbReference>
<reference evidence="3 4" key="1">
    <citation type="submission" date="2016-04" db="EMBL/GenBank/DDBJ databases">
        <title>Draft genome sequence of freshwater magnetotactic bacteria Magnetospirillum marisnigri SP-1 and Magnetospirillum moscoviense BB-1.</title>
        <authorList>
            <person name="Koziaeva V."/>
            <person name="Dziuba M.V."/>
            <person name="Ivanov T.M."/>
            <person name="Kuznetsov B."/>
            <person name="Grouzdev D.S."/>
        </authorList>
    </citation>
    <scope>NUCLEOTIDE SEQUENCE [LARGE SCALE GENOMIC DNA]</scope>
    <source>
        <strain evidence="3 4">BB-1</strain>
    </source>
</reference>
<accession>A0A178MYM4</accession>
<dbReference type="GO" id="GO:0005886">
    <property type="term" value="C:plasma membrane"/>
    <property type="evidence" value="ECO:0007669"/>
    <property type="project" value="TreeGrafter"/>
</dbReference>
<feature type="transmembrane region" description="Helical" evidence="1">
    <location>
        <begin position="173"/>
        <end position="192"/>
    </location>
</feature>
<comment type="caution">
    <text evidence="3">The sequence shown here is derived from an EMBL/GenBank/DDBJ whole genome shotgun (WGS) entry which is preliminary data.</text>
</comment>
<dbReference type="InterPro" id="IPR032816">
    <property type="entry name" value="VTT_dom"/>
</dbReference>
<dbReference type="InterPro" id="IPR051311">
    <property type="entry name" value="DedA_domain"/>
</dbReference>
<keyword evidence="4" id="KW-1185">Reference proteome</keyword>
<feature type="transmembrane region" description="Helical" evidence="1">
    <location>
        <begin position="20"/>
        <end position="46"/>
    </location>
</feature>
<dbReference type="PANTHER" id="PTHR42709">
    <property type="entry name" value="ALKALINE PHOSPHATASE LIKE PROTEIN"/>
    <property type="match status" value="1"/>
</dbReference>
<evidence type="ECO:0000313" key="4">
    <source>
        <dbReference type="Proteomes" id="UP000078543"/>
    </source>
</evidence>
<dbReference type="Proteomes" id="UP000078543">
    <property type="component" value="Unassembled WGS sequence"/>
</dbReference>